<keyword evidence="1" id="KW-0812">Transmembrane</keyword>
<reference evidence="2" key="2">
    <citation type="submission" date="2022-01" db="EMBL/GenBank/DDBJ databases">
        <authorList>
            <person name="Yamashiro T."/>
            <person name="Shiraishi A."/>
            <person name="Satake H."/>
            <person name="Nakayama K."/>
        </authorList>
    </citation>
    <scope>NUCLEOTIDE SEQUENCE</scope>
</reference>
<proteinExistence type="predicted"/>
<feature type="transmembrane region" description="Helical" evidence="1">
    <location>
        <begin position="156"/>
        <end position="175"/>
    </location>
</feature>
<evidence type="ECO:0008006" key="4">
    <source>
        <dbReference type="Google" id="ProtNLM"/>
    </source>
</evidence>
<evidence type="ECO:0000313" key="3">
    <source>
        <dbReference type="Proteomes" id="UP001151760"/>
    </source>
</evidence>
<dbReference type="EMBL" id="BQNB010019322">
    <property type="protein sequence ID" value="GJT84082.1"/>
    <property type="molecule type" value="Genomic_DNA"/>
</dbReference>
<name>A0ABQ5HA19_9ASTR</name>
<organism evidence="2 3">
    <name type="scientific">Tanacetum coccineum</name>
    <dbReference type="NCBI Taxonomy" id="301880"/>
    <lineage>
        <taxon>Eukaryota</taxon>
        <taxon>Viridiplantae</taxon>
        <taxon>Streptophyta</taxon>
        <taxon>Embryophyta</taxon>
        <taxon>Tracheophyta</taxon>
        <taxon>Spermatophyta</taxon>
        <taxon>Magnoliopsida</taxon>
        <taxon>eudicotyledons</taxon>
        <taxon>Gunneridae</taxon>
        <taxon>Pentapetalae</taxon>
        <taxon>asterids</taxon>
        <taxon>campanulids</taxon>
        <taxon>Asterales</taxon>
        <taxon>Asteraceae</taxon>
        <taxon>Asteroideae</taxon>
        <taxon>Anthemideae</taxon>
        <taxon>Anthemidinae</taxon>
        <taxon>Tanacetum</taxon>
    </lineage>
</organism>
<feature type="transmembrane region" description="Helical" evidence="1">
    <location>
        <begin position="20"/>
        <end position="44"/>
    </location>
</feature>
<feature type="transmembrane region" description="Helical" evidence="1">
    <location>
        <begin position="102"/>
        <end position="123"/>
    </location>
</feature>
<gene>
    <name evidence="2" type="ORF">Tco_1058424</name>
</gene>
<protein>
    <recommendedName>
        <fullName evidence="4">Transmembrane protein</fullName>
    </recommendedName>
</protein>
<reference evidence="2" key="1">
    <citation type="journal article" date="2022" name="Int. J. Mol. Sci.">
        <title>Draft Genome of Tanacetum Coccineum: Genomic Comparison of Closely Related Tanacetum-Family Plants.</title>
        <authorList>
            <person name="Yamashiro T."/>
            <person name="Shiraishi A."/>
            <person name="Nakayama K."/>
            <person name="Satake H."/>
        </authorList>
    </citation>
    <scope>NUCLEOTIDE SEQUENCE</scope>
</reference>
<comment type="caution">
    <text evidence="2">The sequence shown here is derived from an EMBL/GenBank/DDBJ whole genome shotgun (WGS) entry which is preliminary data.</text>
</comment>
<accession>A0ABQ5HA19</accession>
<feature type="transmembrane region" description="Helical" evidence="1">
    <location>
        <begin position="128"/>
        <end position="150"/>
    </location>
</feature>
<keyword evidence="3" id="KW-1185">Reference proteome</keyword>
<evidence type="ECO:0000313" key="2">
    <source>
        <dbReference type="EMBL" id="GJT84082.1"/>
    </source>
</evidence>
<sequence length="177" mass="18947">MAYSSSSLSELELFSSLDSFVAFNAIDLFFVPADYVSAGHVLIIPTDRLVSVGSTMILLGVILPVGCFVSAGNYGLCCWFRVHAGRHTSPGGFISADRVFVYAVNTSFYAAELVCAGSIMFLLAELFLLVVTCLCCLNLVSAVLSLILLVGWSLPLVTQFLLVVSIPAGVSMYLLNE</sequence>
<evidence type="ECO:0000256" key="1">
    <source>
        <dbReference type="SAM" id="Phobius"/>
    </source>
</evidence>
<dbReference type="Proteomes" id="UP001151760">
    <property type="component" value="Unassembled WGS sequence"/>
</dbReference>
<feature type="transmembrane region" description="Helical" evidence="1">
    <location>
        <begin position="56"/>
        <end position="82"/>
    </location>
</feature>
<keyword evidence="1" id="KW-0472">Membrane</keyword>
<keyword evidence="1" id="KW-1133">Transmembrane helix</keyword>